<dbReference type="CDD" id="cd02966">
    <property type="entry name" value="TlpA_like_family"/>
    <property type="match status" value="1"/>
</dbReference>
<comment type="caution">
    <text evidence="2">The sequence shown here is derived from an EMBL/GenBank/DDBJ whole genome shotgun (WGS) entry which is preliminary data.</text>
</comment>
<name>A0A090X5P9_9FLAO</name>
<evidence type="ECO:0000313" key="2">
    <source>
        <dbReference type="EMBL" id="GAL79912.1"/>
    </source>
</evidence>
<dbReference type="PANTHER" id="PTHR42852">
    <property type="entry name" value="THIOL:DISULFIDE INTERCHANGE PROTEIN DSBE"/>
    <property type="match status" value="1"/>
</dbReference>
<protein>
    <submittedName>
        <fullName evidence="2">Thiol:disulfide interchange protein</fullName>
    </submittedName>
</protein>
<gene>
    <name evidence="2" type="ORF">JCM19274_2584</name>
</gene>
<dbReference type="InterPro" id="IPR013740">
    <property type="entry name" value="Redoxin"/>
</dbReference>
<dbReference type="EMBL" id="BBNU01000008">
    <property type="protein sequence ID" value="GAL79912.1"/>
    <property type="molecule type" value="Genomic_DNA"/>
</dbReference>
<dbReference type="AlphaFoldDB" id="A0A090X5P9"/>
<dbReference type="InterPro" id="IPR050553">
    <property type="entry name" value="Thioredoxin_ResA/DsbE_sf"/>
</dbReference>
<proteinExistence type="predicted"/>
<dbReference type="PANTHER" id="PTHR42852:SF13">
    <property type="entry name" value="PROTEIN DIPZ"/>
    <property type="match status" value="1"/>
</dbReference>
<dbReference type="GO" id="GO:0016491">
    <property type="term" value="F:oxidoreductase activity"/>
    <property type="evidence" value="ECO:0007669"/>
    <property type="project" value="InterPro"/>
</dbReference>
<accession>A0A090X5P9</accession>
<dbReference type="STRING" id="221126.SAMN04489722_10785"/>
<dbReference type="PROSITE" id="PS51257">
    <property type="entry name" value="PROKAR_LIPOPROTEIN"/>
    <property type="match status" value="1"/>
</dbReference>
<feature type="domain" description="Thioredoxin" evidence="1">
    <location>
        <begin position="192"/>
        <end position="334"/>
    </location>
</feature>
<organism evidence="2 3">
    <name type="scientific">Algibacter lectus</name>
    <dbReference type="NCBI Taxonomy" id="221126"/>
    <lineage>
        <taxon>Bacteria</taxon>
        <taxon>Pseudomonadati</taxon>
        <taxon>Bacteroidota</taxon>
        <taxon>Flavobacteriia</taxon>
        <taxon>Flavobacteriales</taxon>
        <taxon>Flavobacteriaceae</taxon>
        <taxon>Algibacter</taxon>
    </lineage>
</organism>
<reference evidence="2" key="1">
    <citation type="journal article" date="2014" name="Genome Announc.">
        <title>Draft Genome Sequences of Marine Flavobacterium Algibacter lectus Strains SS8 and NR4.</title>
        <authorList>
            <person name="Takatani N."/>
            <person name="Nakanishi M."/>
            <person name="Meirelles P."/>
            <person name="Mino S."/>
            <person name="Suda W."/>
            <person name="Oshima K."/>
            <person name="Hattori M."/>
            <person name="Ohkuma M."/>
            <person name="Hosokawa M."/>
            <person name="Miyashita K."/>
            <person name="Thompson F.L."/>
            <person name="Niwa A."/>
            <person name="Sawabe T."/>
            <person name="Sawabe T."/>
        </authorList>
    </citation>
    <scope>NUCLEOTIDE SEQUENCE [LARGE SCALE GENOMIC DNA]</scope>
    <source>
        <strain evidence="2">JCM 19274</strain>
    </source>
</reference>
<sequence>MKNFIYVLLIGLVFTACKEEAPKDYVTFSGTIANQNSDSLLVRSRTVSKVIQVKADGTFSDTLKVEPGVFLVYDGAEQARVYLKNGYDLKMKLDAKAFDETIKFEGTGAEASNYLAEKALLMEEVFDIETWFELDETAFNEKVKESNKTFKDLLDKVGDLDSLFVVSEQNDAISLEKQLHSMYKQKQGLMGGLNGKASPKFVDYENYNGGSTSLDDLKGKYVYIDLWATWCGPCLAEIPSLKAVEKEYHGKNIEFVSISVDDQRAHSKWRTMVEEKQLGGVQLFAKDDRSFVTAYNVTGIPRFILIDPQGNVVKADAPRPSNPQLKTLFNSLDI</sequence>
<dbReference type="InterPro" id="IPR036249">
    <property type="entry name" value="Thioredoxin-like_sf"/>
</dbReference>
<dbReference type="RefSeq" id="WP_042497965.1">
    <property type="nucleotide sequence ID" value="NZ_BBNU01000008.1"/>
</dbReference>
<dbReference type="Pfam" id="PF08534">
    <property type="entry name" value="Redoxin"/>
    <property type="match status" value="1"/>
</dbReference>
<evidence type="ECO:0000259" key="1">
    <source>
        <dbReference type="PROSITE" id="PS51352"/>
    </source>
</evidence>
<dbReference type="Gene3D" id="3.40.30.10">
    <property type="entry name" value="Glutaredoxin"/>
    <property type="match status" value="1"/>
</dbReference>
<dbReference type="PROSITE" id="PS51352">
    <property type="entry name" value="THIOREDOXIN_2"/>
    <property type="match status" value="1"/>
</dbReference>
<dbReference type="InterPro" id="IPR013766">
    <property type="entry name" value="Thioredoxin_domain"/>
</dbReference>
<dbReference type="Proteomes" id="UP000029643">
    <property type="component" value="Unassembled WGS sequence"/>
</dbReference>
<dbReference type="SUPFAM" id="SSF52833">
    <property type="entry name" value="Thioredoxin-like"/>
    <property type="match status" value="1"/>
</dbReference>
<evidence type="ECO:0000313" key="3">
    <source>
        <dbReference type="Proteomes" id="UP000029643"/>
    </source>
</evidence>